<dbReference type="Pfam" id="PF03729">
    <property type="entry name" value="DUF308"/>
    <property type="match status" value="2"/>
</dbReference>
<evidence type="ECO:0008006" key="4">
    <source>
        <dbReference type="Google" id="ProtNLM"/>
    </source>
</evidence>
<accession>A0ABQ5QZW4</accession>
<feature type="transmembrane region" description="Helical" evidence="1">
    <location>
        <begin position="27"/>
        <end position="48"/>
    </location>
</feature>
<dbReference type="PANTHER" id="PTHR34989">
    <property type="entry name" value="PROTEIN HDED"/>
    <property type="match status" value="1"/>
</dbReference>
<dbReference type="EMBL" id="BSDI01000024">
    <property type="protein sequence ID" value="GLH99466.1"/>
    <property type="molecule type" value="Genomic_DNA"/>
</dbReference>
<gene>
    <name evidence="2" type="ORF">Pa4123_47420</name>
</gene>
<sequence>MSATMPYQTGYAVSAPPERPSAWLGRALFWFALLAGAISVVVGIFMLVWPDATLGVAAVLFGLWLLVHGVVRIVEAVVATSANPGARALSGIVGVLFVVAGVLCLRDLLVSLAVVVTLIGLSWLVAGIIEIARAVAGPGSAAERTLGAVLPGVIAILGGVVVLVWPDITLLTIVYITGIWLIVMGLVQVYLVLRARKAVRDLIT</sequence>
<dbReference type="Proteomes" id="UP001144280">
    <property type="component" value="Unassembled WGS sequence"/>
</dbReference>
<feature type="transmembrane region" description="Helical" evidence="1">
    <location>
        <begin position="109"/>
        <end position="132"/>
    </location>
</feature>
<keyword evidence="3" id="KW-1185">Reference proteome</keyword>
<protein>
    <recommendedName>
        <fullName evidence="4">HdeD family acid-resistance protein</fullName>
    </recommendedName>
</protein>
<feature type="transmembrane region" description="Helical" evidence="1">
    <location>
        <begin position="86"/>
        <end position="103"/>
    </location>
</feature>
<keyword evidence="1" id="KW-0472">Membrane</keyword>
<organism evidence="2 3">
    <name type="scientific">Phytohabitans aurantiacus</name>
    <dbReference type="NCBI Taxonomy" id="3016789"/>
    <lineage>
        <taxon>Bacteria</taxon>
        <taxon>Bacillati</taxon>
        <taxon>Actinomycetota</taxon>
        <taxon>Actinomycetes</taxon>
        <taxon>Micromonosporales</taxon>
        <taxon>Micromonosporaceae</taxon>
    </lineage>
</organism>
<feature type="transmembrane region" description="Helical" evidence="1">
    <location>
        <begin position="171"/>
        <end position="193"/>
    </location>
</feature>
<dbReference type="PANTHER" id="PTHR34989:SF1">
    <property type="entry name" value="PROTEIN HDED"/>
    <property type="match status" value="1"/>
</dbReference>
<name>A0ABQ5QZW4_9ACTN</name>
<dbReference type="InterPro" id="IPR052712">
    <property type="entry name" value="Acid_resist_chaperone_HdeD"/>
</dbReference>
<feature type="transmembrane region" description="Helical" evidence="1">
    <location>
        <begin position="144"/>
        <end position="165"/>
    </location>
</feature>
<reference evidence="2" key="1">
    <citation type="submission" date="2022-12" db="EMBL/GenBank/DDBJ databases">
        <title>New Phytohabitans aurantiacus sp. RD004123 nov., an actinomycete isolated from soil.</title>
        <authorList>
            <person name="Triningsih D.W."/>
            <person name="Harunari E."/>
            <person name="Igarashi Y."/>
        </authorList>
    </citation>
    <scope>NUCLEOTIDE SEQUENCE</scope>
    <source>
        <strain evidence="2">RD004123</strain>
    </source>
</reference>
<dbReference type="RefSeq" id="WP_281899138.1">
    <property type="nucleotide sequence ID" value="NZ_BSDI01000024.1"/>
</dbReference>
<evidence type="ECO:0000313" key="3">
    <source>
        <dbReference type="Proteomes" id="UP001144280"/>
    </source>
</evidence>
<evidence type="ECO:0000313" key="2">
    <source>
        <dbReference type="EMBL" id="GLH99466.1"/>
    </source>
</evidence>
<proteinExistence type="predicted"/>
<evidence type="ECO:0000256" key="1">
    <source>
        <dbReference type="SAM" id="Phobius"/>
    </source>
</evidence>
<keyword evidence="1" id="KW-0812">Transmembrane</keyword>
<feature type="transmembrane region" description="Helical" evidence="1">
    <location>
        <begin position="54"/>
        <end position="74"/>
    </location>
</feature>
<dbReference type="InterPro" id="IPR005325">
    <property type="entry name" value="DUF308_memb"/>
</dbReference>
<keyword evidence="1" id="KW-1133">Transmembrane helix</keyword>
<comment type="caution">
    <text evidence="2">The sequence shown here is derived from an EMBL/GenBank/DDBJ whole genome shotgun (WGS) entry which is preliminary data.</text>
</comment>